<accession>A0A7M1NZ60</accession>
<dbReference type="Gene3D" id="1.25.40.10">
    <property type="entry name" value="Tetratricopeptide repeat domain"/>
    <property type="match status" value="1"/>
</dbReference>
<name>A0A7M1NZ60_HAEPA</name>
<proteinExistence type="predicted"/>
<sequence length="409" mass="46506">MNNMDAQKALERSYVSSLENKEYDEAVKLAETLCLLDPNNPEYSHKIAYVYLQQLKWEEAIEAELKTLKVDAQYIPALDLLAHAYGAVDDWERSGFYGNLALELKDKKIPAPTQEMVPVPAPKNGKRIIAFSLFGNNSKYVEPAILNTQVSPMLFPDWICRFYVDDSVSSEAIQRLKNNGAEVVYVTSPVDKWPGTMWRFLAINDPEAEYVIFRDADSVVSHREAEAVSEWIESGRSFHTMRDSGSHTALILAGMWGAKAGAVPDMEARIQRFVDRGYDSRHFADQDFLAEELWGYIRQDVFAHDRVFNFCDAKPFPGAFYSDYQIAHCEGASSFDAKTSFEEGSKVRWTLYSKISPMVNVDYSFIRVPEFKVCSYETTVENGRFEASIPRRYGLAFKEGLAKIDIKKA</sequence>
<evidence type="ECO:0000313" key="1">
    <source>
        <dbReference type="EMBL" id="QOR17779.1"/>
    </source>
</evidence>
<dbReference type="Gene3D" id="3.90.550.10">
    <property type="entry name" value="Spore Coat Polysaccharide Biosynthesis Protein SpsA, Chain A"/>
    <property type="match status" value="1"/>
</dbReference>
<dbReference type="SUPFAM" id="SSF48452">
    <property type="entry name" value="TPR-like"/>
    <property type="match status" value="1"/>
</dbReference>
<dbReference type="AlphaFoldDB" id="A0A7M1NZ60"/>
<evidence type="ECO:0008006" key="3">
    <source>
        <dbReference type="Google" id="ProtNLM"/>
    </source>
</evidence>
<organism evidence="1 2">
    <name type="scientific">Haemophilus parainfluenzae</name>
    <dbReference type="NCBI Taxonomy" id="729"/>
    <lineage>
        <taxon>Bacteria</taxon>
        <taxon>Pseudomonadati</taxon>
        <taxon>Pseudomonadota</taxon>
        <taxon>Gammaproteobacteria</taxon>
        <taxon>Pasteurellales</taxon>
        <taxon>Pasteurellaceae</taxon>
        <taxon>Haemophilus</taxon>
    </lineage>
</organism>
<dbReference type="InterPro" id="IPR011990">
    <property type="entry name" value="TPR-like_helical_dom_sf"/>
</dbReference>
<evidence type="ECO:0000313" key="2">
    <source>
        <dbReference type="Proteomes" id="UP000595009"/>
    </source>
</evidence>
<dbReference type="EMBL" id="CP063120">
    <property type="protein sequence ID" value="QOR17779.1"/>
    <property type="molecule type" value="Genomic_DNA"/>
</dbReference>
<protein>
    <recommendedName>
        <fullName evidence="3">CDC27 family protein</fullName>
    </recommendedName>
</protein>
<reference evidence="1 2" key="1">
    <citation type="submission" date="2020-10" db="EMBL/GenBank/DDBJ databases">
        <title>Genomic diversity and antimicrobial resistance of Haemophilus colonising the airways of young children with cystic fibrosis.</title>
        <authorList>
            <person name="Watts S.C."/>
            <person name="Judd L.M."/>
            <person name="Carzino R."/>
            <person name="Ranganathan S."/>
            <person name="Holt K.E."/>
        </authorList>
    </citation>
    <scope>NUCLEOTIDE SEQUENCE [LARGE SCALE GENOMIC DNA]</scope>
    <source>
        <strain evidence="1 2">M1C137_2</strain>
    </source>
</reference>
<dbReference type="Proteomes" id="UP000595009">
    <property type="component" value="Chromosome"/>
</dbReference>
<dbReference type="CDD" id="cd06223">
    <property type="entry name" value="PRTases_typeI"/>
    <property type="match status" value="1"/>
</dbReference>
<dbReference type="InterPro" id="IPR000836">
    <property type="entry name" value="PRTase_dom"/>
</dbReference>
<dbReference type="InterPro" id="IPR029044">
    <property type="entry name" value="Nucleotide-diphossugar_trans"/>
</dbReference>
<gene>
    <name evidence="1" type="ORF">INP94_02510</name>
</gene>